<protein>
    <submittedName>
        <fullName evidence="3">Uncharacterized protein</fullName>
    </submittedName>
</protein>
<organism evidence="3 4">
    <name type="scientific">Rhizoctonia solani</name>
    <dbReference type="NCBI Taxonomy" id="456999"/>
    <lineage>
        <taxon>Eukaryota</taxon>
        <taxon>Fungi</taxon>
        <taxon>Dikarya</taxon>
        <taxon>Basidiomycota</taxon>
        <taxon>Agaricomycotina</taxon>
        <taxon>Agaricomycetes</taxon>
        <taxon>Cantharellales</taxon>
        <taxon>Ceratobasidiaceae</taxon>
        <taxon>Rhizoctonia</taxon>
    </lineage>
</organism>
<keyword evidence="2" id="KW-0812">Transmembrane</keyword>
<keyword evidence="2" id="KW-1133">Transmembrane helix</keyword>
<feature type="transmembrane region" description="Helical" evidence="2">
    <location>
        <begin position="336"/>
        <end position="360"/>
    </location>
</feature>
<accession>A0A8H7I973</accession>
<comment type="caution">
    <text evidence="3">The sequence shown here is derived from an EMBL/GenBank/DDBJ whole genome shotgun (WGS) entry which is preliminary data.</text>
</comment>
<evidence type="ECO:0000313" key="3">
    <source>
        <dbReference type="EMBL" id="KAF8754090.1"/>
    </source>
</evidence>
<dbReference type="AlphaFoldDB" id="A0A8H7I973"/>
<feature type="transmembrane region" description="Helical" evidence="2">
    <location>
        <begin position="179"/>
        <end position="199"/>
    </location>
</feature>
<dbReference type="EMBL" id="JACYCF010000011">
    <property type="protein sequence ID" value="KAF8754090.1"/>
    <property type="molecule type" value="Genomic_DNA"/>
</dbReference>
<reference evidence="3" key="1">
    <citation type="submission" date="2020-09" db="EMBL/GenBank/DDBJ databases">
        <title>Comparative genome analyses of four rice-infecting Rhizoctonia solani isolates reveal extensive enrichment of homogalacturonan modification genes.</title>
        <authorList>
            <person name="Lee D.-Y."/>
            <person name="Jeon J."/>
            <person name="Kim K.-T."/>
            <person name="Cheong K."/>
            <person name="Song H."/>
            <person name="Choi G."/>
            <person name="Ko J."/>
            <person name="Opiyo S.O."/>
            <person name="Zuo S."/>
            <person name="Madhav S."/>
            <person name="Lee Y.-H."/>
            <person name="Wang G.-L."/>
        </authorList>
    </citation>
    <scope>NUCLEOTIDE SEQUENCE</scope>
    <source>
        <strain evidence="3">AG1-IA B2</strain>
    </source>
</reference>
<evidence type="ECO:0000256" key="2">
    <source>
        <dbReference type="SAM" id="Phobius"/>
    </source>
</evidence>
<gene>
    <name evidence="3" type="ORF">RHS01_06317</name>
</gene>
<name>A0A8H7I973_9AGAM</name>
<proteinExistence type="predicted"/>
<feature type="region of interest" description="Disordered" evidence="1">
    <location>
        <begin position="115"/>
        <end position="140"/>
    </location>
</feature>
<evidence type="ECO:0000256" key="1">
    <source>
        <dbReference type="SAM" id="MobiDB-lite"/>
    </source>
</evidence>
<dbReference type="Proteomes" id="UP000614334">
    <property type="component" value="Unassembled WGS sequence"/>
</dbReference>
<keyword evidence="2" id="KW-0472">Membrane</keyword>
<evidence type="ECO:0000313" key="4">
    <source>
        <dbReference type="Proteomes" id="UP000614334"/>
    </source>
</evidence>
<feature type="compositionally biased region" description="Polar residues" evidence="1">
    <location>
        <begin position="115"/>
        <end position="139"/>
    </location>
</feature>
<sequence>MFISTRGEGKAANFKETNKPTGAHIFEGYRLIFLKSASSNWAPIAIIVLSSDDPCSVYHKSHHEFERAFIQSWAAKWRLVSIKATNISRSRSPYHHSSLITVDHVFEYATRPKYTSSPRVPPLRSQTELTEPLNSQQPGASLGAYETRQRAILFSGVQAQFISSTSTDNSNAAARATNAVLFGGLILSVCSALLATRVLSPVSGRWFSILREMIGIPIEPLARSRVQTGRCTHPRVSQVSRDAWLSKLPIHLQQSYSQPLSPDGAKSERGSLWRSAMTSSPVQELNDMEGGVLGQKHAPTSKMAPNPRERDVQFVIMIDEEMSKDTTLREVIVSKILLCSVGICCAAFALFAVGIMLLVWNTQP</sequence>